<organism evidence="1 2">
    <name type="scientific">Halobellus clavatus</name>
    <dbReference type="NCBI Taxonomy" id="660517"/>
    <lineage>
        <taxon>Archaea</taxon>
        <taxon>Methanobacteriati</taxon>
        <taxon>Methanobacteriota</taxon>
        <taxon>Stenosarchaea group</taxon>
        <taxon>Halobacteria</taxon>
        <taxon>Halobacteriales</taxon>
        <taxon>Haloferacaceae</taxon>
        <taxon>Halobellus</taxon>
    </lineage>
</organism>
<sequence length="77" mass="8584">MNGMVFESNLIAILETSSNSQRSNSATDWANAIPVCLHCKAERTFTADNLLSHHIQLPGWDMSTAKIYTPSLYLKID</sequence>
<dbReference type="AlphaFoldDB" id="A0A1H3HFL8"/>
<evidence type="ECO:0000313" key="2">
    <source>
        <dbReference type="Proteomes" id="UP000199170"/>
    </source>
</evidence>
<evidence type="ECO:0000313" key="1">
    <source>
        <dbReference type="EMBL" id="SDY13459.1"/>
    </source>
</evidence>
<accession>A0A1H3HFL8</accession>
<dbReference type="EMBL" id="FNPB01000007">
    <property type="protein sequence ID" value="SDY13459.1"/>
    <property type="molecule type" value="Genomic_DNA"/>
</dbReference>
<proteinExistence type="predicted"/>
<keyword evidence="2" id="KW-1185">Reference proteome</keyword>
<protein>
    <submittedName>
        <fullName evidence="1">Uncharacterized protein</fullName>
    </submittedName>
</protein>
<name>A0A1H3HFL8_9EURY</name>
<gene>
    <name evidence="1" type="ORF">SAMN04487946_1078</name>
</gene>
<dbReference type="Proteomes" id="UP000199170">
    <property type="component" value="Unassembled WGS sequence"/>
</dbReference>
<reference evidence="2" key="1">
    <citation type="submission" date="2016-10" db="EMBL/GenBank/DDBJ databases">
        <authorList>
            <person name="Varghese N."/>
            <person name="Submissions S."/>
        </authorList>
    </citation>
    <scope>NUCLEOTIDE SEQUENCE [LARGE SCALE GENOMIC DNA]</scope>
    <source>
        <strain evidence="2">CGMCC 1.10118</strain>
    </source>
</reference>